<dbReference type="PRINTS" id="PR00473">
    <property type="entry name" value="GALCTOKINASE"/>
</dbReference>
<dbReference type="GO" id="GO:0005524">
    <property type="term" value="F:ATP binding"/>
    <property type="evidence" value="ECO:0007669"/>
    <property type="project" value="UniProtKB-KW"/>
</dbReference>
<dbReference type="InterPro" id="IPR000705">
    <property type="entry name" value="Galactokinase"/>
</dbReference>
<dbReference type="InterPro" id="IPR019539">
    <property type="entry name" value="GalKase_N"/>
</dbReference>
<dbReference type="Pfam" id="PF10509">
    <property type="entry name" value="GalKase_gal_bdg"/>
    <property type="match status" value="1"/>
</dbReference>
<dbReference type="GO" id="GO:0004335">
    <property type="term" value="F:galactokinase activity"/>
    <property type="evidence" value="ECO:0007669"/>
    <property type="project" value="InterPro"/>
</dbReference>
<evidence type="ECO:0000259" key="5">
    <source>
        <dbReference type="Pfam" id="PF00288"/>
    </source>
</evidence>
<comment type="caution">
    <text evidence="7">The sequence shown here is derived from an EMBL/GenBank/DDBJ whole genome shotgun (WGS) entry which is preliminary data.</text>
</comment>
<dbReference type="PANTHER" id="PTHR10457:SF7">
    <property type="entry name" value="GALACTOKINASE-RELATED"/>
    <property type="match status" value="1"/>
</dbReference>
<comment type="similarity">
    <text evidence="1">Belongs to the GHMP kinase family. GalK subfamily.</text>
</comment>
<keyword evidence="4" id="KW-0067">ATP-binding</keyword>
<feature type="domain" description="Galactokinase N-terminal" evidence="6">
    <location>
        <begin position="50"/>
        <end position="97"/>
    </location>
</feature>
<dbReference type="Gene3D" id="3.30.230.10">
    <property type="match status" value="1"/>
</dbReference>
<keyword evidence="3 7" id="KW-0808">Transferase</keyword>
<dbReference type="GO" id="GO:0006012">
    <property type="term" value="P:galactose metabolic process"/>
    <property type="evidence" value="ECO:0007669"/>
    <property type="project" value="InterPro"/>
</dbReference>
<evidence type="ECO:0000256" key="3">
    <source>
        <dbReference type="ARBA" id="ARBA00022777"/>
    </source>
</evidence>
<gene>
    <name evidence="7" type="ORF">COPCOM_03040</name>
</gene>
<dbReference type="HOGENOM" id="CLU_017814_8_0_9"/>
<dbReference type="GO" id="GO:0005829">
    <property type="term" value="C:cytosol"/>
    <property type="evidence" value="ECO:0007669"/>
    <property type="project" value="TreeGrafter"/>
</dbReference>
<dbReference type="Proteomes" id="UP000003793">
    <property type="component" value="Unassembled WGS sequence"/>
</dbReference>
<dbReference type="Pfam" id="PF00288">
    <property type="entry name" value="GHMP_kinases_N"/>
    <property type="match status" value="1"/>
</dbReference>
<dbReference type="InterPro" id="IPR014721">
    <property type="entry name" value="Ribsml_uS5_D2-typ_fold_subgr"/>
</dbReference>
<evidence type="ECO:0000256" key="4">
    <source>
        <dbReference type="ARBA" id="ARBA00022840"/>
    </source>
</evidence>
<protein>
    <submittedName>
        <fullName evidence="7">GHMP kinase, N-terminal domain protein</fullName>
    </submittedName>
</protein>
<evidence type="ECO:0000256" key="2">
    <source>
        <dbReference type="ARBA" id="ARBA00022741"/>
    </source>
</evidence>
<dbReference type="PRINTS" id="PR00959">
    <property type="entry name" value="MEVGALKINASE"/>
</dbReference>
<proteinExistence type="inferred from homology"/>
<dbReference type="SUPFAM" id="SSF55060">
    <property type="entry name" value="GHMP Kinase, C-terminal domain"/>
    <property type="match status" value="1"/>
</dbReference>
<evidence type="ECO:0000313" key="7">
    <source>
        <dbReference type="EMBL" id="EEG88950.1"/>
    </source>
</evidence>
<evidence type="ECO:0000256" key="1">
    <source>
        <dbReference type="ARBA" id="ARBA00006566"/>
    </source>
</evidence>
<keyword evidence="3 7" id="KW-0418">Kinase</keyword>
<dbReference type="InterPro" id="IPR006206">
    <property type="entry name" value="Mevalonate/galactokinase"/>
</dbReference>
<reference evidence="7 8" key="2">
    <citation type="submission" date="2009-03" db="EMBL/GenBank/DDBJ databases">
        <title>Draft genome sequence of Coprococcus comes (ATCC 27758).</title>
        <authorList>
            <person name="Sudarsanam P."/>
            <person name="Ley R."/>
            <person name="Guruge J."/>
            <person name="Turnbaugh P.J."/>
            <person name="Mahowald M."/>
            <person name="Liep D."/>
            <person name="Gordon J."/>
        </authorList>
    </citation>
    <scope>NUCLEOTIDE SEQUENCE [LARGE SCALE GENOMIC DNA]</scope>
    <source>
        <strain evidence="7 8">ATCC 27758</strain>
    </source>
</reference>
<dbReference type="InterPro" id="IPR006204">
    <property type="entry name" value="GHMP_kinase_N_dom"/>
</dbReference>
<dbReference type="Gene3D" id="3.30.70.890">
    <property type="entry name" value="GHMP kinase, C-terminal domain"/>
    <property type="match status" value="1"/>
</dbReference>
<evidence type="ECO:0000259" key="6">
    <source>
        <dbReference type="Pfam" id="PF10509"/>
    </source>
</evidence>
<dbReference type="PANTHER" id="PTHR10457">
    <property type="entry name" value="MEVALONATE KINASE/GALACTOKINASE"/>
    <property type="match status" value="1"/>
</dbReference>
<evidence type="ECO:0000313" key="8">
    <source>
        <dbReference type="Proteomes" id="UP000003793"/>
    </source>
</evidence>
<dbReference type="EMBL" id="ABVR01000042">
    <property type="protein sequence ID" value="EEG88950.1"/>
    <property type="molecule type" value="Genomic_DNA"/>
</dbReference>
<accession>C0BCZ9</accession>
<organism evidence="7 8">
    <name type="scientific">Coprococcus comes ATCC 27758</name>
    <dbReference type="NCBI Taxonomy" id="470146"/>
    <lineage>
        <taxon>Bacteria</taxon>
        <taxon>Bacillati</taxon>
        <taxon>Bacillota</taxon>
        <taxon>Clostridia</taxon>
        <taxon>Lachnospirales</taxon>
        <taxon>Lachnospiraceae</taxon>
        <taxon>Coprococcus</taxon>
    </lineage>
</organism>
<reference evidence="7 8" key="1">
    <citation type="submission" date="2009-02" db="EMBL/GenBank/DDBJ databases">
        <authorList>
            <person name="Fulton L."/>
            <person name="Clifton S."/>
            <person name="Fulton B."/>
            <person name="Xu J."/>
            <person name="Minx P."/>
            <person name="Pepin K.H."/>
            <person name="Johnson M."/>
            <person name="Bhonagiri V."/>
            <person name="Nash W.E."/>
            <person name="Mardis E.R."/>
            <person name="Wilson R.K."/>
        </authorList>
    </citation>
    <scope>NUCLEOTIDE SEQUENCE [LARGE SCALE GENOMIC DNA]</scope>
    <source>
        <strain evidence="7 8">ATCC 27758</strain>
    </source>
</reference>
<dbReference type="AlphaFoldDB" id="C0BCZ9"/>
<dbReference type="PIRSF" id="PIRSF000530">
    <property type="entry name" value="Galactokinase"/>
    <property type="match status" value="1"/>
</dbReference>
<dbReference type="SUPFAM" id="SSF54211">
    <property type="entry name" value="Ribosomal protein S5 domain 2-like"/>
    <property type="match status" value="1"/>
</dbReference>
<dbReference type="InterPro" id="IPR036554">
    <property type="entry name" value="GHMP_kinase_C_sf"/>
</dbReference>
<sequence length="434" mass="47825">MYLEEMKMKQLTKLMEEMKQGVYRDTLKDIYIDESVIAHQEERYVKAMAEYQKLYGDREVEVYSAPGRSEVGGNHTDHQHGMVLATSINLDAIAIVNKNEDMTVRVVSEGYDMIVIDANDVEKVDKEEGTSIGLIRGVLAGLKERGYKIGGFNAYVTSDVLIGAGLSSSAAFETIIGTIVSGLYNDMQISMVEIAQIGQYSENVYFGKPSGLMDQTACAVGGLIHIDFKDPKAPVVEKVDVDFENHACSLCIVDTKGSHQDLTPDYAQIPADMKAIATYFGKEVLRDVDEKEFFAAIPALREKLGDRPVLRAMHFFGDNARVAAQVASLREGRFEDFLNMIKASGDSSFKYLQNVYTNRDVQNQAVSIALAVSENVLGNHGVCRVHGGGFAGTIQAFVKNDFVEEYRKALDAVFGEGSCHVLKVRKYGGMKVIA</sequence>
<dbReference type="InterPro" id="IPR020568">
    <property type="entry name" value="Ribosomal_Su5_D2-typ_SF"/>
</dbReference>
<feature type="domain" description="GHMP kinase N-terminal" evidence="5">
    <location>
        <begin position="135"/>
        <end position="222"/>
    </location>
</feature>
<name>C0BCZ9_9FIRM</name>
<keyword evidence="2" id="KW-0547">Nucleotide-binding</keyword>